<keyword evidence="5" id="KW-1185">Reference proteome</keyword>
<evidence type="ECO:0000313" key="5">
    <source>
        <dbReference type="Proteomes" id="UP000318582"/>
    </source>
</evidence>
<dbReference type="InterPro" id="IPR029704">
    <property type="entry name" value="STEEP-like"/>
</dbReference>
<name>A0A507EB17_9FUNG</name>
<dbReference type="GO" id="GO:0090158">
    <property type="term" value="P:endoplasmic reticulum membrane organization"/>
    <property type="evidence" value="ECO:0007669"/>
    <property type="project" value="TreeGrafter"/>
</dbReference>
<gene>
    <name evidence="4" type="ORF">PhCBS80983_g01361</name>
</gene>
<organism evidence="4 5">
    <name type="scientific">Powellomyces hirtus</name>
    <dbReference type="NCBI Taxonomy" id="109895"/>
    <lineage>
        <taxon>Eukaryota</taxon>
        <taxon>Fungi</taxon>
        <taxon>Fungi incertae sedis</taxon>
        <taxon>Chytridiomycota</taxon>
        <taxon>Chytridiomycota incertae sedis</taxon>
        <taxon>Chytridiomycetes</taxon>
        <taxon>Spizellomycetales</taxon>
        <taxon>Powellomycetaceae</taxon>
        <taxon>Powellomyces</taxon>
    </lineage>
</organism>
<protein>
    <recommendedName>
        <fullName evidence="3">STEEP1 domain-containing protein</fullName>
    </recommendedName>
</protein>
<comment type="similarity">
    <text evidence="1">Belongs to the STEEP1 family.</text>
</comment>
<dbReference type="GO" id="GO:0006888">
    <property type="term" value="P:endoplasmic reticulum to Golgi vesicle-mediated transport"/>
    <property type="evidence" value="ECO:0007669"/>
    <property type="project" value="TreeGrafter"/>
</dbReference>
<dbReference type="PANTHER" id="PTHR46355:SF1">
    <property type="entry name" value="STING ER EXIT PROTEIN"/>
    <property type="match status" value="1"/>
</dbReference>
<proteinExistence type="inferred from homology"/>
<dbReference type="InterPro" id="IPR057965">
    <property type="entry name" value="STEEP1_dom"/>
</dbReference>
<sequence length="158" mass="17748">MPKIVSSSTVSASSDLATAAEKNLHVYYCQLCGEYVLIIDKRLHKIPRRKTDNAYIITDQRTYKLNMKRGSPTIVKREGGYEKQVGWNCSRCDVPIGYDQGDDSEPYVYILENAVQASSSGEREAGPDGKVRDKRPSALQATADQLIRESKERVRLYG</sequence>
<dbReference type="PANTHER" id="PTHR46355">
    <property type="entry name" value="UPF0428 PROTEIN CXORF56"/>
    <property type="match status" value="1"/>
</dbReference>
<reference evidence="4 5" key="1">
    <citation type="journal article" date="2019" name="Sci. Rep.">
        <title>Comparative genomics of chytrid fungi reveal insights into the obligate biotrophic and pathogenic lifestyle of Synchytrium endobioticum.</title>
        <authorList>
            <person name="van de Vossenberg B.T.L.H."/>
            <person name="Warris S."/>
            <person name="Nguyen H.D.T."/>
            <person name="van Gent-Pelzer M.P.E."/>
            <person name="Joly D.L."/>
            <person name="van de Geest H.C."/>
            <person name="Bonants P.J.M."/>
            <person name="Smith D.S."/>
            <person name="Levesque C.A."/>
            <person name="van der Lee T.A.J."/>
        </authorList>
    </citation>
    <scope>NUCLEOTIDE SEQUENCE [LARGE SCALE GENOMIC DNA]</scope>
    <source>
        <strain evidence="4 5">CBS 809.83</strain>
    </source>
</reference>
<dbReference type="Pfam" id="PF25809">
    <property type="entry name" value="STEEP1"/>
    <property type="match status" value="1"/>
</dbReference>
<feature type="region of interest" description="Disordered" evidence="2">
    <location>
        <begin position="118"/>
        <end position="145"/>
    </location>
</feature>
<feature type="compositionally biased region" description="Basic and acidic residues" evidence="2">
    <location>
        <begin position="121"/>
        <end position="136"/>
    </location>
</feature>
<evidence type="ECO:0000259" key="3">
    <source>
        <dbReference type="Pfam" id="PF25809"/>
    </source>
</evidence>
<dbReference type="EMBL" id="QEAQ01000010">
    <property type="protein sequence ID" value="TPX61024.1"/>
    <property type="molecule type" value="Genomic_DNA"/>
</dbReference>
<evidence type="ECO:0000313" key="4">
    <source>
        <dbReference type="EMBL" id="TPX61024.1"/>
    </source>
</evidence>
<evidence type="ECO:0000256" key="1">
    <source>
        <dbReference type="ARBA" id="ARBA00024205"/>
    </source>
</evidence>
<dbReference type="Proteomes" id="UP000318582">
    <property type="component" value="Unassembled WGS sequence"/>
</dbReference>
<feature type="domain" description="STEEP1" evidence="3">
    <location>
        <begin position="20"/>
        <end position="120"/>
    </location>
</feature>
<dbReference type="STRING" id="109895.A0A507EB17"/>
<dbReference type="AlphaFoldDB" id="A0A507EB17"/>
<accession>A0A507EB17</accession>
<evidence type="ECO:0000256" key="2">
    <source>
        <dbReference type="SAM" id="MobiDB-lite"/>
    </source>
</evidence>
<dbReference type="GO" id="GO:0005737">
    <property type="term" value="C:cytoplasm"/>
    <property type="evidence" value="ECO:0007669"/>
    <property type="project" value="GOC"/>
</dbReference>
<comment type="caution">
    <text evidence="4">The sequence shown here is derived from an EMBL/GenBank/DDBJ whole genome shotgun (WGS) entry which is preliminary data.</text>
</comment>